<evidence type="ECO:0000256" key="1">
    <source>
        <dbReference type="SAM" id="MobiDB-lite"/>
    </source>
</evidence>
<proteinExistence type="predicted"/>
<reference evidence="2" key="1">
    <citation type="submission" date="2018-02" db="EMBL/GenBank/DDBJ databases">
        <authorList>
            <person name="Cohen D.B."/>
            <person name="Kent A.D."/>
        </authorList>
    </citation>
    <scope>NUCLEOTIDE SEQUENCE</scope>
</reference>
<name>A0A2N9H229_FAGSY</name>
<accession>A0A2N9H229</accession>
<dbReference type="EMBL" id="OIVN01002683">
    <property type="protein sequence ID" value="SPD05650.1"/>
    <property type="molecule type" value="Genomic_DNA"/>
</dbReference>
<feature type="compositionally biased region" description="Polar residues" evidence="1">
    <location>
        <begin position="97"/>
        <end position="114"/>
    </location>
</feature>
<sequence length="349" mass="39243">MSIPVPKGTQGVAPTAQTREEATLLMLTRLEECGLVEGSQFRGLGSHELLSLGSAGRLNDGFMDTKCHQQHRKPVFKVVDDQSYVVSSSDSTEEQTRSATTTSKWSEPRGTTNKPAAGTDTRACSRTRVSWQKPSNSSKRRMLVRRLLLKMGKKTKKSLIKTQVHTKRRPTFVTMSDIADLLKQEREKNPKEPRLFGSALVHISKFVDSMGAYAGNEEKITLVNLHTTKQASGEDLLRYIHRFRDISLDCYANYEEGELVGVCIDNMLPEFRAHLENLDISRFGQLLQKARKTALSVKPHTEKPKEKKNPPQVLTVSTVNNKRKKSNERSFDEAPPPVPCTLEEMKAYS</sequence>
<feature type="region of interest" description="Disordered" evidence="1">
    <location>
        <begin position="87"/>
        <end position="136"/>
    </location>
</feature>
<protein>
    <recommendedName>
        <fullName evidence="3">Retrotransposon gag domain-containing protein</fullName>
    </recommendedName>
</protein>
<organism evidence="2">
    <name type="scientific">Fagus sylvatica</name>
    <name type="common">Beechnut</name>
    <dbReference type="NCBI Taxonomy" id="28930"/>
    <lineage>
        <taxon>Eukaryota</taxon>
        <taxon>Viridiplantae</taxon>
        <taxon>Streptophyta</taxon>
        <taxon>Embryophyta</taxon>
        <taxon>Tracheophyta</taxon>
        <taxon>Spermatophyta</taxon>
        <taxon>Magnoliopsida</taxon>
        <taxon>eudicotyledons</taxon>
        <taxon>Gunneridae</taxon>
        <taxon>Pentapetalae</taxon>
        <taxon>rosids</taxon>
        <taxon>fabids</taxon>
        <taxon>Fagales</taxon>
        <taxon>Fagaceae</taxon>
        <taxon>Fagus</taxon>
    </lineage>
</organism>
<gene>
    <name evidence="2" type="ORF">FSB_LOCUS33532</name>
</gene>
<feature type="region of interest" description="Disordered" evidence="1">
    <location>
        <begin position="294"/>
        <end position="349"/>
    </location>
</feature>
<feature type="compositionally biased region" description="Basic and acidic residues" evidence="1">
    <location>
        <begin position="299"/>
        <end position="309"/>
    </location>
</feature>
<feature type="compositionally biased region" description="Polar residues" evidence="1">
    <location>
        <begin position="122"/>
        <end position="136"/>
    </location>
</feature>
<evidence type="ECO:0000313" key="2">
    <source>
        <dbReference type="EMBL" id="SPD05650.1"/>
    </source>
</evidence>
<dbReference type="AlphaFoldDB" id="A0A2N9H229"/>
<evidence type="ECO:0008006" key="3">
    <source>
        <dbReference type="Google" id="ProtNLM"/>
    </source>
</evidence>